<evidence type="ECO:0000313" key="2">
    <source>
        <dbReference type="Proteomes" id="UP000006263"/>
    </source>
</evidence>
<dbReference type="AlphaFoldDB" id="K6Z9A3"/>
<dbReference type="Proteomes" id="UP000006263">
    <property type="component" value="Unassembled WGS sequence"/>
</dbReference>
<sequence length="66" mass="7277">MKTTAITSSKDRKIDTIDEVSERVLASANAVFEAKNRGLSTNQTLVLKEVCLAELFDSFQLTNNIS</sequence>
<name>K6Z9A3_9ALTE</name>
<protein>
    <submittedName>
        <fullName evidence="1">Uncharacterized protein</fullName>
    </submittedName>
</protein>
<gene>
    <name evidence="1" type="ORF">GMES_3285</name>
</gene>
<evidence type="ECO:0000313" key="1">
    <source>
        <dbReference type="EMBL" id="GAC25563.1"/>
    </source>
</evidence>
<proteinExistence type="predicted"/>
<dbReference type="EMBL" id="BAEP01000062">
    <property type="protein sequence ID" value="GAC25563.1"/>
    <property type="molecule type" value="Genomic_DNA"/>
</dbReference>
<accession>K6Z9A3</accession>
<comment type="caution">
    <text evidence="1">The sequence shown here is derived from an EMBL/GenBank/DDBJ whole genome shotgun (WGS) entry which is preliminary data.</text>
</comment>
<reference evidence="1 2" key="1">
    <citation type="journal article" date="2017" name="Antonie Van Leeuwenhoek">
        <title>Rhizobium rhizosphaerae sp. nov., a novel species isolated from rice rhizosphere.</title>
        <authorList>
            <person name="Zhao J.J."/>
            <person name="Zhang J."/>
            <person name="Zhang R.J."/>
            <person name="Zhang C.W."/>
            <person name="Yin H.Q."/>
            <person name="Zhang X.X."/>
        </authorList>
    </citation>
    <scope>NUCLEOTIDE SEQUENCE [LARGE SCALE GENOMIC DNA]</scope>
    <source>
        <strain evidence="1 2">KMM 241</strain>
    </source>
</reference>
<organism evidence="1 2">
    <name type="scientific">Paraglaciecola mesophila KMM 241</name>
    <dbReference type="NCBI Taxonomy" id="1128912"/>
    <lineage>
        <taxon>Bacteria</taxon>
        <taxon>Pseudomonadati</taxon>
        <taxon>Pseudomonadota</taxon>
        <taxon>Gammaproteobacteria</taxon>
        <taxon>Alteromonadales</taxon>
        <taxon>Alteromonadaceae</taxon>
        <taxon>Paraglaciecola</taxon>
    </lineage>
</organism>